<feature type="compositionally biased region" description="Basic and acidic residues" evidence="3">
    <location>
        <begin position="358"/>
        <end position="371"/>
    </location>
</feature>
<dbReference type="InterPro" id="IPR036887">
    <property type="entry name" value="HTH_APSES_sf"/>
</dbReference>
<dbReference type="FunFam" id="3.10.260.10:FF:000002">
    <property type="entry name" value="APSES transcription factor, putative"/>
    <property type="match status" value="1"/>
</dbReference>
<proteinExistence type="predicted"/>
<dbReference type="SUPFAM" id="SSF54616">
    <property type="entry name" value="DNA-binding domain of Mlu1-box binding protein MBP1"/>
    <property type="match status" value="1"/>
</dbReference>
<gene>
    <name evidence="6" type="ORF">JMJ35_005304</name>
</gene>
<keyword evidence="4" id="KW-1133">Transmembrane helix</keyword>
<feature type="domain" description="HTH APSES-type" evidence="5">
    <location>
        <begin position="72"/>
        <end position="182"/>
    </location>
</feature>
<keyword evidence="4" id="KW-0812">Transmembrane</keyword>
<dbReference type="Proteomes" id="UP001166286">
    <property type="component" value="Unassembled WGS sequence"/>
</dbReference>
<evidence type="ECO:0000313" key="6">
    <source>
        <dbReference type="EMBL" id="KAK0512176.1"/>
    </source>
</evidence>
<evidence type="ECO:0000256" key="2">
    <source>
        <dbReference type="ARBA" id="ARBA00023321"/>
    </source>
</evidence>
<dbReference type="GO" id="GO:0044820">
    <property type="term" value="P:mitotic telomere tethering at nuclear periphery"/>
    <property type="evidence" value="ECO:0007669"/>
    <property type="project" value="TreeGrafter"/>
</dbReference>
<dbReference type="GO" id="GO:0003677">
    <property type="term" value="F:DNA binding"/>
    <property type="evidence" value="ECO:0007669"/>
    <property type="project" value="InterPro"/>
</dbReference>
<sequence length="405" mass="44120">MAGVQTNGVERMLPKKRNPMLAPERTPDHAELIKKRRLGQTTLSVKPGLVGTHNSTKPENLGPFDYAHLRAPLPEKLKGSEIFAPHANQPVPEVYFLMRRSSDGFVSATGMFKAAFPWAKHAEESAERDYIKTLPSTAHDEVAGNVWINEHYAIELAEEYGIARWIAALLDDTPILQINEDPDKAISPPPKFKFTANDRTHLPPPNGTPRASTPKSRGRPRAGSPTKNASPAKSSRKARPTKAAKEADLATAREASASLQATLDDVTSTAASESADGEKVRVEVESNVEVKGNTETTTTNVRIEMPKGAPELPLPESPEEMIAKAKEMVEEAKRIDGESSSSVSKRKAEELDEESDEAGDKELQPAKKARLLEEKLKREKVRTRAMIGVAATLAIGAIIPFVLPA</sequence>
<dbReference type="GO" id="GO:1990862">
    <property type="term" value="C:nuclear membrane complex Bqt3-Bqt4"/>
    <property type="evidence" value="ECO:0007669"/>
    <property type="project" value="InterPro"/>
</dbReference>
<evidence type="ECO:0000256" key="1">
    <source>
        <dbReference type="ARBA" id="ARBA00022969"/>
    </source>
</evidence>
<feature type="region of interest" description="Disordered" evidence="3">
    <location>
        <begin position="332"/>
        <end position="371"/>
    </location>
</feature>
<dbReference type="GO" id="GO:0030435">
    <property type="term" value="P:sporulation resulting in formation of a cellular spore"/>
    <property type="evidence" value="ECO:0007669"/>
    <property type="project" value="UniProtKB-KW"/>
</dbReference>
<keyword evidence="4" id="KW-0472">Membrane</keyword>
<feature type="transmembrane region" description="Helical" evidence="4">
    <location>
        <begin position="385"/>
        <end position="403"/>
    </location>
</feature>
<dbReference type="AlphaFoldDB" id="A0AA39R168"/>
<protein>
    <recommendedName>
        <fullName evidence="5">HTH APSES-type domain-containing protein</fullName>
    </recommendedName>
</protein>
<feature type="region of interest" description="Disordered" evidence="3">
    <location>
        <begin position="1"/>
        <end position="25"/>
    </location>
</feature>
<evidence type="ECO:0000256" key="4">
    <source>
        <dbReference type="SAM" id="Phobius"/>
    </source>
</evidence>
<reference evidence="6" key="1">
    <citation type="submission" date="2023-03" db="EMBL/GenBank/DDBJ databases">
        <title>Complete genome of Cladonia borealis.</title>
        <authorList>
            <person name="Park H."/>
        </authorList>
    </citation>
    <scope>NUCLEOTIDE SEQUENCE</scope>
    <source>
        <strain evidence="6">ANT050790</strain>
    </source>
</reference>
<dbReference type="EMBL" id="JAFEKC020000011">
    <property type="protein sequence ID" value="KAK0512176.1"/>
    <property type="molecule type" value="Genomic_DNA"/>
</dbReference>
<feature type="region of interest" description="Disordered" evidence="3">
    <location>
        <begin position="180"/>
        <end position="285"/>
    </location>
</feature>
<organism evidence="6 7">
    <name type="scientific">Cladonia borealis</name>
    <dbReference type="NCBI Taxonomy" id="184061"/>
    <lineage>
        <taxon>Eukaryota</taxon>
        <taxon>Fungi</taxon>
        <taxon>Dikarya</taxon>
        <taxon>Ascomycota</taxon>
        <taxon>Pezizomycotina</taxon>
        <taxon>Lecanoromycetes</taxon>
        <taxon>OSLEUM clade</taxon>
        <taxon>Lecanoromycetidae</taxon>
        <taxon>Lecanorales</taxon>
        <taxon>Lecanorineae</taxon>
        <taxon>Cladoniaceae</taxon>
        <taxon>Cladonia</taxon>
    </lineage>
</organism>
<comment type="caution">
    <text evidence="6">The sequence shown here is derived from an EMBL/GenBank/DDBJ whole genome shotgun (WGS) entry which is preliminary data.</text>
</comment>
<evidence type="ECO:0000256" key="3">
    <source>
        <dbReference type="SAM" id="MobiDB-lite"/>
    </source>
</evidence>
<keyword evidence="7" id="KW-1185">Reference proteome</keyword>
<dbReference type="InterPro" id="IPR018004">
    <property type="entry name" value="KilA/APSES_HTH"/>
</dbReference>
<keyword evidence="2" id="KW-0183">Conidiation</keyword>
<accession>A0AA39R168</accession>
<dbReference type="InterPro" id="IPR003163">
    <property type="entry name" value="Tscrpt_reg_HTH_APSES-type"/>
</dbReference>
<dbReference type="GO" id="GO:0070197">
    <property type="term" value="P:meiotic attachment of telomere to nuclear envelope"/>
    <property type="evidence" value="ECO:0007669"/>
    <property type="project" value="InterPro"/>
</dbReference>
<keyword evidence="1" id="KW-0749">Sporulation</keyword>
<dbReference type="InterPro" id="IPR037548">
    <property type="entry name" value="Bqt4"/>
</dbReference>
<dbReference type="PANTHER" id="PTHR38044:SF1">
    <property type="entry name" value="BOUQUET FORMATION PROTEIN 4"/>
    <property type="match status" value="1"/>
</dbReference>
<dbReference type="SMART" id="SM01252">
    <property type="entry name" value="KilA-N"/>
    <property type="match status" value="1"/>
</dbReference>
<dbReference type="PROSITE" id="PS51299">
    <property type="entry name" value="HTH_APSES"/>
    <property type="match status" value="1"/>
</dbReference>
<dbReference type="GO" id="GO:0048315">
    <property type="term" value="P:conidium formation"/>
    <property type="evidence" value="ECO:0007669"/>
    <property type="project" value="UniProtKB-KW"/>
</dbReference>
<dbReference type="Gene3D" id="3.10.260.10">
    <property type="entry name" value="Transcription regulator HTH, APSES-type DNA-binding domain"/>
    <property type="match status" value="1"/>
</dbReference>
<name>A0AA39R168_9LECA</name>
<dbReference type="PANTHER" id="PTHR38044">
    <property type="entry name" value="BOUQUET FORMATION PROTEIN 4"/>
    <property type="match status" value="1"/>
</dbReference>
<evidence type="ECO:0000313" key="7">
    <source>
        <dbReference type="Proteomes" id="UP001166286"/>
    </source>
</evidence>
<evidence type="ECO:0000259" key="5">
    <source>
        <dbReference type="PROSITE" id="PS51299"/>
    </source>
</evidence>
<feature type="compositionally biased region" description="Polar residues" evidence="3">
    <location>
        <begin position="257"/>
        <end position="272"/>
    </location>
</feature>